<feature type="repeat" description="TPR" evidence="1">
    <location>
        <begin position="301"/>
        <end position="334"/>
    </location>
</feature>
<dbReference type="RefSeq" id="WP_073371572.1">
    <property type="nucleotide sequence ID" value="NZ_FQWB01000007.1"/>
</dbReference>
<name>A0A1M5N4T1_9FLAO</name>
<dbReference type="SUPFAM" id="SSF48452">
    <property type="entry name" value="TPR-like"/>
    <property type="match status" value="1"/>
</dbReference>
<dbReference type="Proteomes" id="UP000184516">
    <property type="component" value="Unassembled WGS sequence"/>
</dbReference>
<proteinExistence type="predicted"/>
<gene>
    <name evidence="3" type="ORF">SAMN05443549_107108</name>
</gene>
<keyword evidence="4" id="KW-1185">Reference proteome</keyword>
<evidence type="ECO:0000313" key="4">
    <source>
        <dbReference type="Proteomes" id="UP000184516"/>
    </source>
</evidence>
<dbReference type="SMART" id="SM00028">
    <property type="entry name" value="TPR"/>
    <property type="match status" value="2"/>
</dbReference>
<organism evidence="3 4">
    <name type="scientific">Flavobacterium fluvii</name>
    <dbReference type="NCBI Taxonomy" id="468056"/>
    <lineage>
        <taxon>Bacteria</taxon>
        <taxon>Pseudomonadati</taxon>
        <taxon>Bacteroidota</taxon>
        <taxon>Flavobacteriia</taxon>
        <taxon>Flavobacteriales</taxon>
        <taxon>Flavobacteriaceae</taxon>
        <taxon>Flavobacterium</taxon>
    </lineage>
</organism>
<dbReference type="EMBL" id="FQWB01000007">
    <property type="protein sequence ID" value="SHG84531.1"/>
    <property type="molecule type" value="Genomic_DNA"/>
</dbReference>
<keyword evidence="1" id="KW-0802">TPR repeat</keyword>
<dbReference type="Pfam" id="PF13181">
    <property type="entry name" value="TPR_8"/>
    <property type="match status" value="1"/>
</dbReference>
<accession>A0A1M5N4T1</accession>
<feature type="signal peptide" evidence="2">
    <location>
        <begin position="1"/>
        <end position="21"/>
    </location>
</feature>
<reference evidence="4" key="1">
    <citation type="submission" date="2016-11" db="EMBL/GenBank/DDBJ databases">
        <authorList>
            <person name="Varghese N."/>
            <person name="Submissions S."/>
        </authorList>
    </citation>
    <scope>NUCLEOTIDE SEQUENCE [LARGE SCALE GENOMIC DNA]</scope>
    <source>
        <strain evidence="4">DSM 19978</strain>
    </source>
</reference>
<evidence type="ECO:0000313" key="3">
    <source>
        <dbReference type="EMBL" id="SHG84531.1"/>
    </source>
</evidence>
<evidence type="ECO:0000256" key="2">
    <source>
        <dbReference type="SAM" id="SignalP"/>
    </source>
</evidence>
<feature type="chain" id="PRO_5012341429" evidence="2">
    <location>
        <begin position="22"/>
        <end position="402"/>
    </location>
</feature>
<dbReference type="InterPro" id="IPR011990">
    <property type="entry name" value="TPR-like_helical_dom_sf"/>
</dbReference>
<dbReference type="Gene3D" id="1.25.40.10">
    <property type="entry name" value="Tetratricopeptide repeat domain"/>
    <property type="match status" value="1"/>
</dbReference>
<dbReference type="OrthoDB" id="1451408at2"/>
<dbReference type="PROSITE" id="PS50005">
    <property type="entry name" value="TPR"/>
    <property type="match status" value="1"/>
</dbReference>
<sequence length="402" mass="45537">MNFKKIFLVLFIGISSTSIFAQKDGYWDKERAFKKEIVVSARERIVIKTEDLPVGTTEVVFRITLLDENQQMAGSLVSILKSIPDPTGISQGSAGAVFLMSKISGDDKCKYAIFSNAAAAAEYKKSGDTDNACLEQEEAVSKDAKRLSIDKSLCLLPNSNAMWFGFESKNWVMKQKIVLEVVPWVNYRLSSGWTLENRKLIINQCKTSDLAKKIINSDDFYVCVLNKIQNEYKFQEFQKLLPIEKSKAYKDYGNACFNEIGASEKIYLDLRNQAADLAKQGKYGEAIDKLSIIVVNGKPTANDYYNLGKAYILTKQYAKAIKFLKEGEKLDDSELLIQLNLAHAYLLNKDFRSAKPIYKKYQSQNVNDSISWTQKVKQDFETFKTAGLPSGDFDRVLRLFED</sequence>
<dbReference type="STRING" id="468056.SAMN05443549_107108"/>
<evidence type="ECO:0000256" key="1">
    <source>
        <dbReference type="PROSITE-ProRule" id="PRU00339"/>
    </source>
</evidence>
<dbReference type="InterPro" id="IPR019734">
    <property type="entry name" value="TPR_rpt"/>
</dbReference>
<dbReference type="AlphaFoldDB" id="A0A1M5N4T1"/>
<keyword evidence="2" id="KW-0732">Signal</keyword>
<protein>
    <submittedName>
        <fullName evidence="3">Uncharacterized protein</fullName>
    </submittedName>
</protein>